<reference evidence="2" key="1">
    <citation type="journal article" date="2015" name="Nature">
        <title>Complex archaea that bridge the gap between prokaryotes and eukaryotes.</title>
        <authorList>
            <person name="Spang A."/>
            <person name="Saw J.H."/>
            <person name="Jorgensen S.L."/>
            <person name="Zaremba-Niedzwiedzka K."/>
            <person name="Martijn J."/>
            <person name="Lind A.E."/>
            <person name="van Eijk R."/>
            <person name="Schleper C."/>
            <person name="Guy L."/>
            <person name="Ettema T.J."/>
        </authorList>
    </citation>
    <scope>NUCLEOTIDE SEQUENCE</scope>
</reference>
<organism evidence="2">
    <name type="scientific">marine sediment metagenome</name>
    <dbReference type="NCBI Taxonomy" id="412755"/>
    <lineage>
        <taxon>unclassified sequences</taxon>
        <taxon>metagenomes</taxon>
        <taxon>ecological metagenomes</taxon>
    </lineage>
</organism>
<dbReference type="AlphaFoldDB" id="A0A0F9RNT4"/>
<evidence type="ECO:0008006" key="3">
    <source>
        <dbReference type="Google" id="ProtNLM"/>
    </source>
</evidence>
<gene>
    <name evidence="2" type="ORF">LCGC14_0872850</name>
</gene>
<evidence type="ECO:0000313" key="2">
    <source>
        <dbReference type="EMBL" id="KKN26621.1"/>
    </source>
</evidence>
<protein>
    <recommendedName>
        <fullName evidence="3">Portal protein</fullName>
    </recommendedName>
</protein>
<feature type="region of interest" description="Disordered" evidence="1">
    <location>
        <begin position="585"/>
        <end position="642"/>
    </location>
</feature>
<accession>A0A0F9RNT4</accession>
<dbReference type="EMBL" id="LAZR01002705">
    <property type="protein sequence ID" value="KKN26621.1"/>
    <property type="molecule type" value="Genomic_DNA"/>
</dbReference>
<evidence type="ECO:0000256" key="1">
    <source>
        <dbReference type="SAM" id="MobiDB-lite"/>
    </source>
</evidence>
<sequence>MADKEAPVTVSWEYVNRLLGELTEELRGFHQRITEVEALRYLEDDMKLPPEEKPSGLEIRIGATAELIENVKAALTSNPPGVLIEPLRTGPGADENGSKREKFWGAFLQWASSTVPFLNELSDAQTVSLGVLKGAYYPWPKKERKRNKDEPHTPAGDAAYNDRQRALKRRWGPPFKVITIHPLTFYFRLGPGGELVEVIEHSWKSRREIYSAFGIKGDAQLTVMQPDKIPKDKGPQIAAVAGFPTEEVQTLPQGVTTSTLALVTEYWTPDMPGAPGIYQCYIDGHLAYEEIGDPSVAYFACPGRTTSSKDPDKFALSIAEILRHNEPTINRSLTYMAEAAELLVRRRLTLEVPEDYRPEVEMVGESNEPQPKTWTFKADKAEALPSGAKIVNPFEGTENIYAGMPFINLVLQLMGQHGVSPIFKGVPPGAGGSGYRENSLYLMAKSQFQYLLDSYANCIGNMIEWLEHILVTKAKQEVFVGNLSLKPRDVKDYPALIEISVEALLPQNIIAEGQFYDRMHARGHITRRTHLEKGLHIEQPERELWGRFLEDVQEMLKPIMVQDVLTRVGIMPPPQTGLVGPDGKTPIAGPAGQRGPSVGNGAQASAIEGIMKSMGGQTRAGQARQPPEEAGSFPPGQTEPEE</sequence>
<comment type="caution">
    <text evidence="2">The sequence shown here is derived from an EMBL/GenBank/DDBJ whole genome shotgun (WGS) entry which is preliminary data.</text>
</comment>
<feature type="region of interest" description="Disordered" evidence="1">
    <location>
        <begin position="142"/>
        <end position="161"/>
    </location>
</feature>
<name>A0A0F9RNT4_9ZZZZ</name>
<proteinExistence type="predicted"/>